<dbReference type="InterPro" id="IPR014720">
    <property type="entry name" value="dsRBD_dom"/>
</dbReference>
<evidence type="ECO:0000259" key="13">
    <source>
        <dbReference type="PROSITE" id="PS51194"/>
    </source>
</evidence>
<dbReference type="InterPro" id="IPR001650">
    <property type="entry name" value="Helicase_C-like"/>
</dbReference>
<keyword evidence="6" id="KW-0378">Hydrolase</keyword>
<reference evidence="15" key="1">
    <citation type="submission" date="2019-12" db="UniProtKB">
        <authorList>
            <consortium name="WormBaseParasite"/>
        </authorList>
    </citation>
    <scope>IDENTIFICATION</scope>
</reference>
<dbReference type="AlphaFoldDB" id="A0A5S6QX75"/>
<evidence type="ECO:0000256" key="10">
    <source>
        <dbReference type="PROSITE-ProRule" id="PRU00266"/>
    </source>
</evidence>
<evidence type="ECO:0000313" key="15">
    <source>
        <dbReference type="WBParaSite" id="TMUE_3000011497.1"/>
    </source>
</evidence>
<dbReference type="GO" id="GO:0005730">
    <property type="term" value="C:nucleolus"/>
    <property type="evidence" value="ECO:0007669"/>
    <property type="project" value="TreeGrafter"/>
</dbReference>
<keyword evidence="14" id="KW-1185">Reference proteome</keyword>
<dbReference type="CDD" id="cd19855">
    <property type="entry name" value="DSRM_DHX9_rpt2"/>
    <property type="match status" value="1"/>
</dbReference>
<dbReference type="PANTHER" id="PTHR18934">
    <property type="entry name" value="ATP-DEPENDENT RNA HELICASE"/>
    <property type="match status" value="1"/>
</dbReference>
<dbReference type="Gene3D" id="1.20.120.1080">
    <property type="match status" value="1"/>
</dbReference>
<evidence type="ECO:0000256" key="5">
    <source>
        <dbReference type="ARBA" id="ARBA00022741"/>
    </source>
</evidence>
<dbReference type="Pfam" id="PF04408">
    <property type="entry name" value="WHD_HA2"/>
    <property type="match status" value="1"/>
</dbReference>
<dbReference type="InterPro" id="IPR011545">
    <property type="entry name" value="DEAD/DEAH_box_helicase_dom"/>
</dbReference>
<dbReference type="Gene3D" id="3.30.160.20">
    <property type="match status" value="2"/>
</dbReference>
<dbReference type="PROSITE" id="PS51194">
    <property type="entry name" value="HELICASE_CTER"/>
    <property type="match status" value="1"/>
</dbReference>
<dbReference type="Pfam" id="PF00271">
    <property type="entry name" value="Helicase_C"/>
    <property type="match status" value="1"/>
</dbReference>
<dbReference type="FunFam" id="3.40.50.300:FF:000284">
    <property type="entry name" value="probable ATP-dependent RNA helicase YTHDC2"/>
    <property type="match status" value="1"/>
</dbReference>
<dbReference type="GO" id="GO:0003724">
    <property type="term" value="F:RNA helicase activity"/>
    <property type="evidence" value="ECO:0007669"/>
    <property type="project" value="UniProtKB-EC"/>
</dbReference>
<evidence type="ECO:0000259" key="11">
    <source>
        <dbReference type="PROSITE" id="PS50137"/>
    </source>
</evidence>
<dbReference type="CDD" id="cd18791">
    <property type="entry name" value="SF2_C_RHA"/>
    <property type="match status" value="1"/>
</dbReference>
<dbReference type="InterPro" id="IPR048333">
    <property type="entry name" value="HA2_WH"/>
</dbReference>
<keyword evidence="5" id="KW-0547">Nucleotide-binding</keyword>
<sequence length="1178" mass="131559">MTEVKACLNQWASKRYLRPKYDMSAVNAVSGVQFCCELTLPGFDYVGFGRSTSKKSAMTIAARDFCLFLVREGQMDPSLFSIPADTNVHDGLAACSLSSVAPNTSNSSQKVATANSRAFCITEPKHSENVSEPVDASAKTAIPGEDCGGWTLENSKQGLNQYLQTSKLKNFAYEYTSSGPPHRAEFIAEASLPVPERRITVHASGKGSSKKQASACCALSLVHQLYKLGVVKKVEEATQKKKLEIPVFDVFIPSVLDEDISNYLSAEGVDYVETKPGLAENVSLIANVQDECSEPMVDQLMNSVQWSPSTMNFNPWTCRSIEDGEWFDMTMEEISASLLAQRIAREAVANFKLMQNTRKELPVFASKEKILDAVRYNSVTLIVGETGCGKTTQVCQYVLDSMLFNRTGASCNIIVTQPRRISAITVAERVAVERGEKLGQSVGYHVRFDSHFPSPYGSIMFCTVGVLLRRMESGLRGISHIIVDEVHERDLDTDFLLIILRDLVPAYPSLRVILMSATINPSSFEQYFSGCATVHIDGRLFPVSQYFLEDAVQMTNFANPENPYDSLGDDKANWLESGNAENLNANVSSSYPESVRTTVAMMSENECHFELIEAIIVHQVSRGLTGSVLIFLPGWSIIVALQRFLESRLPEAGIKCVLLPLHSQLPKENQFQVFDPVPSGFTKIILATNIAESSVTISDVVMVIDSCKAKMKRYTSYNNMVHYVTTWASKSNLQQRCGRAGRCQPGICFHLCSRARLERLDEYSQPEMLRSPLHEMVLAVKLLRLGSSLDFLNKAMQPPPIDAIIEAEMVLRDIGALNKDSQLTALGRILAHLPIDPVFGKAIVLGTLFSIGDVMCSIAALSSFIEPYVVPVYQRRLSDMQRSFTGTRFSDHVALLEIYQCFLAASNYGIQSERDFCRSYGINAPLLRTVFEATHQLKNVLQSFGFSAELLQLHRVCVNGLDYRLDLMTSLLVAALYPNVCWHCGKRRVLTLENTTALIHKHSVNCEGQYAQFPSPFFVFSEKMRTAAVSCRQLSMVTHVQLLLFGSRSIELCDGLVVLDNWLKLRMSPVTAAKIVALRRCVDRLVGRMITANGVECNFTATDRTLVHILARLSVMHLGYPQQYIPIPRRQLIQLDQVSFEERKRMWKRAAKRGRFDKTRYFGDVHGSVRKPAYYQFR</sequence>
<proteinExistence type="inferred from homology"/>
<dbReference type="FunFam" id="3.30.160.20:FF:000028">
    <property type="entry name" value="ATP-dependent RNA helicase A"/>
    <property type="match status" value="1"/>
</dbReference>
<dbReference type="InterPro" id="IPR027417">
    <property type="entry name" value="P-loop_NTPase"/>
</dbReference>
<dbReference type="SUPFAM" id="SSF52540">
    <property type="entry name" value="P-loop containing nucleoside triphosphate hydrolases"/>
    <property type="match status" value="1"/>
</dbReference>
<keyword evidence="10" id="KW-0694">RNA-binding</keyword>
<dbReference type="SMART" id="SM00487">
    <property type="entry name" value="DEXDc"/>
    <property type="match status" value="1"/>
</dbReference>
<organism evidence="14 15">
    <name type="scientific">Trichuris muris</name>
    <name type="common">Mouse whipworm</name>
    <dbReference type="NCBI Taxonomy" id="70415"/>
    <lineage>
        <taxon>Eukaryota</taxon>
        <taxon>Metazoa</taxon>
        <taxon>Ecdysozoa</taxon>
        <taxon>Nematoda</taxon>
        <taxon>Enoplea</taxon>
        <taxon>Dorylaimia</taxon>
        <taxon>Trichinellida</taxon>
        <taxon>Trichuridae</taxon>
        <taxon>Trichuris</taxon>
    </lineage>
</organism>
<evidence type="ECO:0000313" key="14">
    <source>
        <dbReference type="Proteomes" id="UP000046395"/>
    </source>
</evidence>
<feature type="domain" description="Helicase C-terminal" evidence="13">
    <location>
        <begin position="611"/>
        <end position="784"/>
    </location>
</feature>
<dbReference type="InterPro" id="IPR002464">
    <property type="entry name" value="DNA/RNA_helicase_DEAH_CS"/>
</dbReference>
<keyword evidence="7" id="KW-0347">Helicase</keyword>
<dbReference type="Pfam" id="PF07717">
    <property type="entry name" value="OB_NTP_bind"/>
    <property type="match status" value="1"/>
</dbReference>
<evidence type="ECO:0000256" key="1">
    <source>
        <dbReference type="ARBA" id="ARBA00004123"/>
    </source>
</evidence>
<protein>
    <recommendedName>
        <fullName evidence="3">RNA helicase</fullName>
        <ecNumber evidence="3">3.6.4.13</ecNumber>
    </recommendedName>
</protein>
<name>A0A5S6QX75_TRIMR</name>
<dbReference type="Gene3D" id="3.40.50.300">
    <property type="entry name" value="P-loop containing nucleotide triphosphate hydrolases"/>
    <property type="match status" value="2"/>
</dbReference>
<dbReference type="WBParaSite" id="TMUE_3000011497.1">
    <property type="protein sequence ID" value="TMUE_3000011497.1"/>
    <property type="gene ID" value="WBGene00288832"/>
</dbReference>
<dbReference type="PROSITE" id="PS51192">
    <property type="entry name" value="HELICASE_ATP_BIND_1"/>
    <property type="match status" value="1"/>
</dbReference>
<dbReference type="PROSITE" id="PS00690">
    <property type="entry name" value="DEAH_ATP_HELICASE"/>
    <property type="match status" value="1"/>
</dbReference>
<evidence type="ECO:0000256" key="3">
    <source>
        <dbReference type="ARBA" id="ARBA00012552"/>
    </source>
</evidence>
<dbReference type="InterPro" id="IPR007502">
    <property type="entry name" value="Helicase-assoc_dom"/>
</dbReference>
<dbReference type="GO" id="GO:0045944">
    <property type="term" value="P:positive regulation of transcription by RNA polymerase II"/>
    <property type="evidence" value="ECO:0007669"/>
    <property type="project" value="TreeGrafter"/>
</dbReference>
<dbReference type="SMART" id="SM00358">
    <property type="entry name" value="DSRM"/>
    <property type="match status" value="2"/>
</dbReference>
<keyword evidence="8" id="KW-0067">ATP-binding</keyword>
<dbReference type="PROSITE" id="PS50137">
    <property type="entry name" value="DS_RBD"/>
    <property type="match status" value="2"/>
</dbReference>
<dbReference type="SUPFAM" id="SSF54768">
    <property type="entry name" value="dsRNA-binding domain-like"/>
    <property type="match status" value="2"/>
</dbReference>
<feature type="domain" description="Helicase ATP-binding" evidence="12">
    <location>
        <begin position="371"/>
        <end position="537"/>
    </location>
</feature>
<dbReference type="PANTHER" id="PTHR18934:SF119">
    <property type="entry name" value="ATP-DEPENDENT RNA HELICASE A"/>
    <property type="match status" value="1"/>
</dbReference>
<dbReference type="Pfam" id="PF00270">
    <property type="entry name" value="DEAD"/>
    <property type="match status" value="1"/>
</dbReference>
<dbReference type="Proteomes" id="UP000046395">
    <property type="component" value="Unassembled WGS sequence"/>
</dbReference>
<evidence type="ECO:0000256" key="6">
    <source>
        <dbReference type="ARBA" id="ARBA00022801"/>
    </source>
</evidence>
<evidence type="ECO:0000256" key="4">
    <source>
        <dbReference type="ARBA" id="ARBA00022737"/>
    </source>
</evidence>
<dbReference type="GO" id="GO:1990904">
    <property type="term" value="C:ribonucleoprotein complex"/>
    <property type="evidence" value="ECO:0007669"/>
    <property type="project" value="TreeGrafter"/>
</dbReference>
<dbReference type="CDD" id="cd19854">
    <property type="entry name" value="DSRM_DHX9_rpt1"/>
    <property type="match status" value="1"/>
</dbReference>
<dbReference type="SMART" id="SM00490">
    <property type="entry name" value="HELICc"/>
    <property type="match status" value="1"/>
</dbReference>
<dbReference type="InterPro" id="IPR044445">
    <property type="entry name" value="DHX9_DSRM_1"/>
</dbReference>
<dbReference type="GO" id="GO:0050684">
    <property type="term" value="P:regulation of mRNA processing"/>
    <property type="evidence" value="ECO:0007669"/>
    <property type="project" value="TreeGrafter"/>
</dbReference>
<keyword evidence="9" id="KW-0539">Nucleus</keyword>
<dbReference type="InterPro" id="IPR011709">
    <property type="entry name" value="DEAD-box_helicase_OB_fold"/>
</dbReference>
<keyword evidence="4" id="KW-0677">Repeat</keyword>
<evidence type="ECO:0000256" key="7">
    <source>
        <dbReference type="ARBA" id="ARBA00022806"/>
    </source>
</evidence>
<evidence type="ECO:0000259" key="12">
    <source>
        <dbReference type="PROSITE" id="PS51192"/>
    </source>
</evidence>
<evidence type="ECO:0000256" key="8">
    <source>
        <dbReference type="ARBA" id="ARBA00022840"/>
    </source>
</evidence>
<evidence type="ECO:0000256" key="2">
    <source>
        <dbReference type="ARBA" id="ARBA00008792"/>
    </source>
</evidence>
<dbReference type="GO" id="GO:0005524">
    <property type="term" value="F:ATP binding"/>
    <property type="evidence" value="ECO:0007669"/>
    <property type="project" value="UniProtKB-KW"/>
</dbReference>
<comment type="similarity">
    <text evidence="2">Belongs to the DEAD box helicase family. DEAH subfamily.</text>
</comment>
<dbReference type="GO" id="GO:0043138">
    <property type="term" value="F:3'-5' DNA helicase activity"/>
    <property type="evidence" value="ECO:0007669"/>
    <property type="project" value="TreeGrafter"/>
</dbReference>
<dbReference type="STRING" id="70415.A0A5S6QX75"/>
<feature type="domain" description="DRBM" evidence="11">
    <location>
        <begin position="154"/>
        <end position="227"/>
    </location>
</feature>
<dbReference type="EC" id="3.6.4.13" evidence="3"/>
<dbReference type="InterPro" id="IPR044446">
    <property type="entry name" value="DHX9_DSRM_2"/>
</dbReference>
<feature type="domain" description="DRBM" evidence="11">
    <location>
        <begin position="3"/>
        <end position="71"/>
    </location>
</feature>
<comment type="subcellular location">
    <subcellularLocation>
        <location evidence="1">Nucleus</location>
    </subcellularLocation>
</comment>
<evidence type="ECO:0000256" key="9">
    <source>
        <dbReference type="ARBA" id="ARBA00023242"/>
    </source>
</evidence>
<dbReference type="GO" id="GO:0003725">
    <property type="term" value="F:double-stranded RNA binding"/>
    <property type="evidence" value="ECO:0007669"/>
    <property type="project" value="InterPro"/>
</dbReference>
<dbReference type="SMART" id="SM00847">
    <property type="entry name" value="HA2"/>
    <property type="match status" value="1"/>
</dbReference>
<dbReference type="Pfam" id="PF00035">
    <property type="entry name" value="dsrm"/>
    <property type="match status" value="1"/>
</dbReference>
<dbReference type="GO" id="GO:0016887">
    <property type="term" value="F:ATP hydrolysis activity"/>
    <property type="evidence" value="ECO:0007669"/>
    <property type="project" value="TreeGrafter"/>
</dbReference>
<dbReference type="InterPro" id="IPR014001">
    <property type="entry name" value="Helicase_ATP-bd"/>
</dbReference>
<accession>A0A5S6QX75</accession>